<dbReference type="GO" id="GO:0061630">
    <property type="term" value="F:ubiquitin protein ligase activity"/>
    <property type="evidence" value="ECO:0007669"/>
    <property type="project" value="UniProtKB-EC"/>
</dbReference>
<dbReference type="GO" id="GO:0006511">
    <property type="term" value="P:ubiquitin-dependent protein catabolic process"/>
    <property type="evidence" value="ECO:0007669"/>
    <property type="project" value="TreeGrafter"/>
</dbReference>
<dbReference type="Pfam" id="PF00632">
    <property type="entry name" value="HECT"/>
    <property type="match status" value="1"/>
</dbReference>
<dbReference type="Gene3D" id="3.90.1750.10">
    <property type="entry name" value="Hect, E3 ligase catalytic domains"/>
    <property type="match status" value="1"/>
</dbReference>
<feature type="active site" description="Glycyl thioester intermediate" evidence="9">
    <location>
        <position position="656"/>
    </location>
</feature>
<dbReference type="FunFam" id="3.30.2410.10:FF:000009">
    <property type="entry name" value="Probable E3 ubiquitin-protein ligase HECTD2"/>
    <property type="match status" value="1"/>
</dbReference>
<dbReference type="EC" id="2.3.2.26" evidence="3"/>
<reference evidence="14 15" key="1">
    <citation type="submission" date="2019-03" db="EMBL/GenBank/DDBJ databases">
        <authorList>
            <person name="Gaulin E."/>
            <person name="Dumas B."/>
        </authorList>
    </citation>
    <scope>NUCLEOTIDE SEQUENCE [LARGE SCALE GENOMIC DNA]</scope>
    <source>
        <strain evidence="14">CBS 568.67</strain>
    </source>
</reference>
<sequence length="689" mass="77505">MELPWLILIISFSTLIVGVAFANWIYMKYYHVPVDDTSSPAMLYQNFLAYMPGLKRQDIEELSVPSDRTPPLIAIRRHLEAERWQCGVCDFHNLTTKPLCSLCSTKRDCRFLEVYSVPPPKPTLSRTSSKESKPALSRTNSKDYIQLLSTRASRQGSRLISLAFENILLPEDLNAHQRSARMRKQWIRRADVHGNTHWHRRYCETSHVTEAYLIQLHPPSSACEKMPSTVVTLDDGLSPVLESPRTTHQSTIDSYAIKSPHAGVAASSSWRPLDAVAPNTTVLGTTVSVATAASLHKIARMPFSFKYAWFLHQTTDLVVPYDELHIKIKVSRGVVIEEAVENLLHFPDRALCAIIRYEFVGESAQDAGAVQREWYMLVAEGLLDAANGLFVVLNRDDHSYFINPNSAHAWTHPVGIDHVRAYRAVGRFIGRSLLDGQVIPMQLSPVLLKAILGVPLSLDDVESLDRTLYKGLQYLLDHDNAHDLMLTFSATEMQGTAMVEVDLVPNGHLRPVTDANKHEYARRLVHYLLFGRVEEQMLALIQGVYDIVPPELLMPFDHKEFELVLCGLSEVDVADWQANTVTSSNLKESEQLQWFWEVVDSMNANDRSKLLQYATGSSRVPVQGFKGLTSYDGAICLFTLKGIPYACGLYPATHACYNRIDLPLYPTKAMMHEALTMLLLSDPTGFTII</sequence>
<dbReference type="CDD" id="cd00078">
    <property type="entry name" value="HECTc"/>
    <property type="match status" value="1"/>
</dbReference>
<keyword evidence="8" id="KW-0862">Zinc</keyword>
<dbReference type="Gene3D" id="2.30.30.380">
    <property type="entry name" value="Zn-finger domain of Sec23/24"/>
    <property type="match status" value="1"/>
</dbReference>
<dbReference type="SUPFAM" id="SSF90209">
    <property type="entry name" value="Ran binding protein zinc finger-like"/>
    <property type="match status" value="1"/>
</dbReference>
<dbReference type="PROSITE" id="PS01358">
    <property type="entry name" value="ZF_RANBP2_1"/>
    <property type="match status" value="1"/>
</dbReference>
<dbReference type="GO" id="GO:0005737">
    <property type="term" value="C:cytoplasm"/>
    <property type="evidence" value="ECO:0007669"/>
    <property type="project" value="TreeGrafter"/>
</dbReference>
<keyword evidence="15" id="KW-1185">Reference proteome</keyword>
<evidence type="ECO:0000256" key="5">
    <source>
        <dbReference type="ARBA" id="ARBA00022723"/>
    </source>
</evidence>
<dbReference type="GO" id="GO:0008270">
    <property type="term" value="F:zinc ion binding"/>
    <property type="evidence" value="ECO:0007669"/>
    <property type="project" value="UniProtKB-KW"/>
</dbReference>
<accession>A0A485KF32</accession>
<proteinExistence type="predicted"/>
<dbReference type="Gene3D" id="3.30.2160.10">
    <property type="entry name" value="Hect, E3 ligase catalytic domain"/>
    <property type="match status" value="1"/>
</dbReference>
<comment type="pathway">
    <text evidence="2">Protein modification; protein ubiquitination.</text>
</comment>
<evidence type="ECO:0000256" key="3">
    <source>
        <dbReference type="ARBA" id="ARBA00012485"/>
    </source>
</evidence>
<reference evidence="13" key="2">
    <citation type="submission" date="2019-06" db="EMBL/GenBank/DDBJ databases">
        <title>Genomics analysis of Aphanomyces spp. identifies a new class of oomycete effector associated with host adaptation.</title>
        <authorList>
            <person name="Gaulin E."/>
        </authorList>
    </citation>
    <scope>NUCLEOTIDE SEQUENCE</scope>
    <source>
        <strain evidence="13">CBS 578.67</strain>
    </source>
</reference>
<protein>
    <recommendedName>
        <fullName evidence="3">HECT-type E3 ubiquitin transferase</fullName>
        <ecNumber evidence="3">2.3.2.26</ecNumber>
    </recommendedName>
</protein>
<dbReference type="EMBL" id="VJMH01002226">
    <property type="protein sequence ID" value="KAF0709619.1"/>
    <property type="molecule type" value="Genomic_DNA"/>
</dbReference>
<dbReference type="InterPro" id="IPR001876">
    <property type="entry name" value="Znf_RanBP2"/>
</dbReference>
<evidence type="ECO:0000313" key="15">
    <source>
        <dbReference type="Proteomes" id="UP000332933"/>
    </source>
</evidence>
<organism evidence="14 15">
    <name type="scientific">Aphanomyces stellatus</name>
    <dbReference type="NCBI Taxonomy" id="120398"/>
    <lineage>
        <taxon>Eukaryota</taxon>
        <taxon>Sar</taxon>
        <taxon>Stramenopiles</taxon>
        <taxon>Oomycota</taxon>
        <taxon>Saprolegniomycetes</taxon>
        <taxon>Saprolegniales</taxon>
        <taxon>Verrucalvaceae</taxon>
        <taxon>Aphanomyces</taxon>
    </lineage>
</organism>
<dbReference type="PROSITE" id="PS50199">
    <property type="entry name" value="ZF_RANBP2_2"/>
    <property type="match status" value="1"/>
</dbReference>
<dbReference type="Gene3D" id="3.30.2410.10">
    <property type="entry name" value="Hect, E3 ligase catalytic domain"/>
    <property type="match status" value="1"/>
</dbReference>
<dbReference type="InterPro" id="IPR050409">
    <property type="entry name" value="E3_ubiq-protein_ligase"/>
</dbReference>
<evidence type="ECO:0000256" key="1">
    <source>
        <dbReference type="ARBA" id="ARBA00000885"/>
    </source>
</evidence>
<dbReference type="PROSITE" id="PS50237">
    <property type="entry name" value="HECT"/>
    <property type="match status" value="1"/>
</dbReference>
<dbReference type="EMBL" id="CAADRA010002228">
    <property type="protein sequence ID" value="VFT82867.1"/>
    <property type="molecule type" value="Genomic_DNA"/>
</dbReference>
<dbReference type="SUPFAM" id="SSF56204">
    <property type="entry name" value="Hect, E3 ligase catalytic domain"/>
    <property type="match status" value="1"/>
</dbReference>
<evidence type="ECO:0000256" key="4">
    <source>
        <dbReference type="ARBA" id="ARBA00022679"/>
    </source>
</evidence>
<evidence type="ECO:0000256" key="7">
    <source>
        <dbReference type="ARBA" id="ARBA00022786"/>
    </source>
</evidence>
<evidence type="ECO:0000256" key="8">
    <source>
        <dbReference type="ARBA" id="ARBA00022833"/>
    </source>
</evidence>
<keyword evidence="4" id="KW-0808">Transferase</keyword>
<comment type="catalytic activity">
    <reaction evidence="1">
        <text>S-ubiquitinyl-[E2 ubiquitin-conjugating enzyme]-L-cysteine + [acceptor protein]-L-lysine = [E2 ubiquitin-conjugating enzyme]-L-cysteine + N(6)-ubiquitinyl-[acceptor protein]-L-lysine.</text>
        <dbReference type="EC" id="2.3.2.26"/>
    </reaction>
</comment>
<dbReference type="SMART" id="SM00119">
    <property type="entry name" value="HECTc"/>
    <property type="match status" value="1"/>
</dbReference>
<name>A0A485KF32_9STRA</name>
<keyword evidence="5" id="KW-0479">Metal-binding</keyword>
<dbReference type="PANTHER" id="PTHR11254:SF440">
    <property type="entry name" value="E3 UBIQUITIN-PROTEIN LIGASE NEDD-4"/>
    <property type="match status" value="1"/>
</dbReference>
<dbReference type="InterPro" id="IPR000569">
    <property type="entry name" value="HECT_dom"/>
</dbReference>
<evidence type="ECO:0000313" key="14">
    <source>
        <dbReference type="EMBL" id="VFT82867.1"/>
    </source>
</evidence>
<evidence type="ECO:0000259" key="11">
    <source>
        <dbReference type="PROSITE" id="PS50199"/>
    </source>
</evidence>
<dbReference type="OrthoDB" id="8068875at2759"/>
<dbReference type="Proteomes" id="UP000332933">
    <property type="component" value="Unassembled WGS sequence"/>
</dbReference>
<evidence type="ECO:0000259" key="12">
    <source>
        <dbReference type="PROSITE" id="PS50237"/>
    </source>
</evidence>
<evidence type="ECO:0000256" key="10">
    <source>
        <dbReference type="PROSITE-ProRule" id="PRU00322"/>
    </source>
</evidence>
<dbReference type="PANTHER" id="PTHR11254">
    <property type="entry name" value="HECT DOMAIN UBIQUITIN-PROTEIN LIGASE"/>
    <property type="match status" value="1"/>
</dbReference>
<keyword evidence="6 10" id="KW-0863">Zinc-finger</keyword>
<dbReference type="InterPro" id="IPR035983">
    <property type="entry name" value="Hect_E3_ubiquitin_ligase"/>
</dbReference>
<evidence type="ECO:0000313" key="13">
    <source>
        <dbReference type="EMBL" id="KAF0709619.1"/>
    </source>
</evidence>
<feature type="domain" description="HECT" evidence="12">
    <location>
        <begin position="347"/>
        <end position="689"/>
    </location>
</feature>
<dbReference type="GO" id="GO:0016567">
    <property type="term" value="P:protein ubiquitination"/>
    <property type="evidence" value="ECO:0007669"/>
    <property type="project" value="TreeGrafter"/>
</dbReference>
<evidence type="ECO:0000256" key="2">
    <source>
        <dbReference type="ARBA" id="ARBA00004906"/>
    </source>
</evidence>
<feature type="domain" description="RanBP2-type" evidence="11">
    <location>
        <begin position="80"/>
        <end position="109"/>
    </location>
</feature>
<keyword evidence="7 9" id="KW-0833">Ubl conjugation pathway</keyword>
<evidence type="ECO:0000256" key="6">
    <source>
        <dbReference type="ARBA" id="ARBA00022771"/>
    </source>
</evidence>
<gene>
    <name evidence="14" type="primary">Aste57867_5844</name>
    <name evidence="13" type="ORF">As57867_005830</name>
    <name evidence="14" type="ORF">ASTE57867_5844</name>
</gene>
<dbReference type="AlphaFoldDB" id="A0A485KF32"/>
<evidence type="ECO:0000256" key="9">
    <source>
        <dbReference type="PROSITE-ProRule" id="PRU00104"/>
    </source>
</evidence>
<dbReference type="InterPro" id="IPR036443">
    <property type="entry name" value="Znf_RanBP2_sf"/>
</dbReference>